<proteinExistence type="predicted"/>
<gene>
    <name evidence="1" type="ordered locus">Rpdx1_0281</name>
</gene>
<reference evidence="1" key="1">
    <citation type="submission" date="2010-12" db="EMBL/GenBank/DDBJ databases">
        <title>Complete sequence of Rhodopseudomonas palustris DX-1.</title>
        <authorList>
            <consortium name="US DOE Joint Genome Institute"/>
            <person name="Lucas S."/>
            <person name="Copeland A."/>
            <person name="Lapidus A."/>
            <person name="Cheng J.-F."/>
            <person name="Goodwin L."/>
            <person name="Pitluck S."/>
            <person name="Misra M."/>
            <person name="Chertkov O."/>
            <person name="Detter J.C."/>
            <person name="Han C."/>
            <person name="Tapia R."/>
            <person name="Land M."/>
            <person name="Hauser L."/>
            <person name="Kyrpides N."/>
            <person name="Ivanova N."/>
            <person name="Ovchinnikova G."/>
            <person name="Logan B."/>
            <person name="Oda Y."/>
            <person name="Harwood C."/>
            <person name="Woyke T."/>
        </authorList>
    </citation>
    <scope>NUCLEOTIDE SEQUENCE [LARGE SCALE GENOMIC DNA]</scope>
    <source>
        <strain evidence="1">DX-1</strain>
    </source>
</reference>
<protein>
    <submittedName>
        <fullName evidence="1">Uncharacterized protein</fullName>
    </submittedName>
</protein>
<dbReference type="HOGENOM" id="CLU_3358142_0_0_5"/>
<dbReference type="EMBL" id="CP002418">
    <property type="protein sequence ID" value="ADU41923.1"/>
    <property type="molecule type" value="Genomic_DNA"/>
</dbReference>
<dbReference type="AlphaFoldDB" id="E6VI27"/>
<organism evidence="1 2">
    <name type="scientific">Rhodopseudomonas palustris (strain DX-1)</name>
    <dbReference type="NCBI Taxonomy" id="652103"/>
    <lineage>
        <taxon>Bacteria</taxon>
        <taxon>Pseudomonadati</taxon>
        <taxon>Pseudomonadota</taxon>
        <taxon>Alphaproteobacteria</taxon>
        <taxon>Hyphomicrobiales</taxon>
        <taxon>Nitrobacteraceae</taxon>
        <taxon>Rhodopseudomonas</taxon>
    </lineage>
</organism>
<dbReference type="KEGG" id="rpx:Rpdx1_0281"/>
<evidence type="ECO:0000313" key="1">
    <source>
        <dbReference type="EMBL" id="ADU41923.1"/>
    </source>
</evidence>
<accession>E6VI27</accession>
<sequence>MKMSHLANFLMMIVGGAVQEVSSAVRRKLRNVPQNQ</sequence>
<dbReference type="Proteomes" id="UP000001402">
    <property type="component" value="Chromosome"/>
</dbReference>
<evidence type="ECO:0000313" key="2">
    <source>
        <dbReference type="Proteomes" id="UP000001402"/>
    </source>
</evidence>
<name>E6VI27_RHOPX</name>